<name>A0A7C9N4K6_9ACTN</name>
<evidence type="ECO:0000313" key="1">
    <source>
        <dbReference type="EMBL" id="NAS24314.1"/>
    </source>
</evidence>
<dbReference type="Proteomes" id="UP000479526">
    <property type="component" value="Unassembled WGS sequence"/>
</dbReference>
<dbReference type="EMBL" id="WXEW01000006">
    <property type="protein sequence ID" value="NAS24314.1"/>
    <property type="molecule type" value="Genomic_DNA"/>
</dbReference>
<dbReference type="AlphaFoldDB" id="A0A7C9N4K6"/>
<accession>A0A7C9N4K6</accession>
<keyword evidence="2" id="KW-1185">Reference proteome</keyword>
<sequence>MTFELALWHEPEPISKEEARDRYRKAELSPEISRALAAALPSATVDGALVSGPDEVIDEVGNAAFAFAREHGLVCYDARRHLIHNREPLGAYREVQLHTGDGVVVHDPDLNLVNDVLETLSAENPFMALVVYGGHFIQVSPGYEVDFKEGGVIRSTTTPDREQVRRMVLLYLVGDRSFLDAHEWTVRG</sequence>
<gene>
    <name evidence="1" type="ORF">GT755_21785</name>
</gene>
<organism evidence="1 2">
    <name type="scientific">Herbidospora solisilvae</name>
    <dbReference type="NCBI Taxonomy" id="2696284"/>
    <lineage>
        <taxon>Bacteria</taxon>
        <taxon>Bacillati</taxon>
        <taxon>Actinomycetota</taxon>
        <taxon>Actinomycetes</taxon>
        <taxon>Streptosporangiales</taxon>
        <taxon>Streptosporangiaceae</taxon>
        <taxon>Herbidospora</taxon>
    </lineage>
</organism>
<reference evidence="1 2" key="1">
    <citation type="submission" date="2020-01" db="EMBL/GenBank/DDBJ databases">
        <title>Herbidospora sp. NEAU-GS84 nov., a novel actinomycete isolated from soil.</title>
        <authorList>
            <person name="Han L."/>
        </authorList>
    </citation>
    <scope>NUCLEOTIDE SEQUENCE [LARGE SCALE GENOMIC DNA]</scope>
    <source>
        <strain evidence="1 2">NEAU-GS84</strain>
    </source>
</reference>
<evidence type="ECO:0000313" key="2">
    <source>
        <dbReference type="Proteomes" id="UP000479526"/>
    </source>
</evidence>
<comment type="caution">
    <text evidence="1">The sequence shown here is derived from an EMBL/GenBank/DDBJ whole genome shotgun (WGS) entry which is preliminary data.</text>
</comment>
<proteinExistence type="predicted"/>
<protein>
    <submittedName>
        <fullName evidence="1">Uncharacterized protein</fullName>
    </submittedName>
</protein>
<dbReference type="RefSeq" id="WP_161481497.1">
    <property type="nucleotide sequence ID" value="NZ_WXEW01000006.1"/>
</dbReference>